<dbReference type="Pfam" id="PF02254">
    <property type="entry name" value="TrkA_N"/>
    <property type="match status" value="1"/>
</dbReference>
<feature type="transmembrane region" description="Helical" evidence="2">
    <location>
        <begin position="68"/>
        <end position="93"/>
    </location>
</feature>
<dbReference type="EMBL" id="CP001108">
    <property type="protein sequence ID" value="ACF45177.1"/>
    <property type="molecule type" value="Genomic_DNA"/>
</dbReference>
<keyword evidence="6" id="KW-1185">Reference proteome</keyword>
<dbReference type="InterPro" id="IPR036721">
    <property type="entry name" value="RCK_C_sf"/>
</dbReference>
<dbReference type="InterPro" id="IPR013099">
    <property type="entry name" value="K_chnl_dom"/>
</dbReference>
<dbReference type="SUPFAM" id="SSF116726">
    <property type="entry name" value="TrkA C-terminal domain-like"/>
    <property type="match status" value="1"/>
</dbReference>
<evidence type="ECO:0000313" key="5">
    <source>
        <dbReference type="EMBL" id="ACF45177.1"/>
    </source>
</evidence>
<evidence type="ECO:0000256" key="2">
    <source>
        <dbReference type="SAM" id="Phobius"/>
    </source>
</evidence>
<reference evidence="5" key="1">
    <citation type="submission" date="2008-06" db="EMBL/GenBank/DDBJ databases">
        <title>Complete sequence of chromosome of Prosthecochloris aestuarii DSM 271.</title>
        <authorList>
            <consortium name="US DOE Joint Genome Institute"/>
            <person name="Lucas S."/>
            <person name="Copeland A."/>
            <person name="Lapidus A."/>
            <person name="Glavina del Rio T."/>
            <person name="Dalin E."/>
            <person name="Tice H."/>
            <person name="Bruce D."/>
            <person name="Goodwin L."/>
            <person name="Pitluck S."/>
            <person name="Schmutz J."/>
            <person name="Larimer F."/>
            <person name="Land M."/>
            <person name="Hauser L."/>
            <person name="Kyrpides N."/>
            <person name="Anderson I."/>
            <person name="Liu Z."/>
            <person name="Li T."/>
            <person name="Zhao F."/>
            <person name="Overmann J."/>
            <person name="Bryant D.A."/>
            <person name="Richardson P."/>
        </authorList>
    </citation>
    <scope>NUCLEOTIDE SEQUENCE [LARGE SCALE GENOMIC DNA]</scope>
    <source>
        <strain evidence="5">DSM 271</strain>
    </source>
</reference>
<feature type="transmembrane region" description="Helical" evidence="2">
    <location>
        <begin position="14"/>
        <end position="35"/>
    </location>
</feature>
<gene>
    <name evidence="5" type="ordered locus">Paes_0117</name>
</gene>
<dbReference type="Gene3D" id="1.10.287.70">
    <property type="match status" value="1"/>
</dbReference>
<feature type="domain" description="RCK N-terminal" evidence="3">
    <location>
        <begin position="114"/>
        <end position="230"/>
    </location>
</feature>
<accession>B4S383</accession>
<keyword evidence="2" id="KW-0812">Transmembrane</keyword>
<dbReference type="InterPro" id="IPR003148">
    <property type="entry name" value="RCK_N"/>
</dbReference>
<proteinExistence type="predicted"/>
<feature type="domain" description="RCK C-terminal" evidence="4">
    <location>
        <begin position="253"/>
        <end position="339"/>
    </location>
</feature>
<evidence type="ECO:0000259" key="3">
    <source>
        <dbReference type="PROSITE" id="PS51201"/>
    </source>
</evidence>
<dbReference type="Pfam" id="PF02080">
    <property type="entry name" value="TrkA_C"/>
    <property type="match status" value="1"/>
</dbReference>
<dbReference type="PROSITE" id="PS51201">
    <property type="entry name" value="RCK_N"/>
    <property type="match status" value="1"/>
</dbReference>
<keyword evidence="2" id="KW-0472">Membrane</keyword>
<dbReference type="Pfam" id="PF07885">
    <property type="entry name" value="Ion_trans_2"/>
    <property type="match status" value="1"/>
</dbReference>
<dbReference type="AlphaFoldDB" id="B4S383"/>
<dbReference type="SUPFAM" id="SSF81324">
    <property type="entry name" value="Voltage-gated potassium channels"/>
    <property type="match status" value="1"/>
</dbReference>
<evidence type="ECO:0000256" key="1">
    <source>
        <dbReference type="ARBA" id="ARBA00004651"/>
    </source>
</evidence>
<dbReference type="KEGG" id="paa:Paes_0117"/>
<organism evidence="5 6">
    <name type="scientific">Prosthecochloris aestuarii (strain DSM 271 / SK 413)</name>
    <dbReference type="NCBI Taxonomy" id="290512"/>
    <lineage>
        <taxon>Bacteria</taxon>
        <taxon>Pseudomonadati</taxon>
        <taxon>Chlorobiota</taxon>
        <taxon>Chlorobiia</taxon>
        <taxon>Chlorobiales</taxon>
        <taxon>Chlorobiaceae</taxon>
        <taxon>Prosthecochloris</taxon>
    </lineage>
</organism>
<dbReference type="PANTHER" id="PTHR43833:SF9">
    <property type="entry name" value="POTASSIUM CHANNEL PROTEIN YUGO-RELATED"/>
    <property type="match status" value="1"/>
</dbReference>
<dbReference type="GO" id="GO:0006813">
    <property type="term" value="P:potassium ion transport"/>
    <property type="evidence" value="ECO:0007669"/>
    <property type="project" value="InterPro"/>
</dbReference>
<dbReference type="InterPro" id="IPR036291">
    <property type="entry name" value="NAD(P)-bd_dom_sf"/>
</dbReference>
<dbReference type="InterPro" id="IPR006037">
    <property type="entry name" value="RCK_C"/>
</dbReference>
<name>B4S383_PROA2</name>
<dbReference type="InterPro" id="IPR050721">
    <property type="entry name" value="Trk_Ktr_HKT_K-transport"/>
</dbReference>
<dbReference type="HOGENOM" id="CLU_050982_0_1_10"/>
<dbReference type="eggNOG" id="COG1226">
    <property type="taxonomic scope" value="Bacteria"/>
</dbReference>
<dbReference type="Gene3D" id="3.40.50.720">
    <property type="entry name" value="NAD(P)-binding Rossmann-like Domain"/>
    <property type="match status" value="1"/>
</dbReference>
<dbReference type="SUPFAM" id="SSF51735">
    <property type="entry name" value="NAD(P)-binding Rossmann-fold domains"/>
    <property type="match status" value="1"/>
</dbReference>
<protein>
    <submittedName>
        <fullName evidence="5">TrkA-N domain protein</fullName>
    </submittedName>
</protein>
<dbReference type="GO" id="GO:0008324">
    <property type="term" value="F:monoatomic cation transmembrane transporter activity"/>
    <property type="evidence" value="ECO:0007669"/>
    <property type="project" value="InterPro"/>
</dbReference>
<dbReference type="PANTHER" id="PTHR43833">
    <property type="entry name" value="POTASSIUM CHANNEL PROTEIN 2-RELATED-RELATED"/>
    <property type="match status" value="1"/>
</dbReference>
<evidence type="ECO:0000259" key="4">
    <source>
        <dbReference type="PROSITE" id="PS51202"/>
    </source>
</evidence>
<dbReference type="Proteomes" id="UP000002725">
    <property type="component" value="Chromosome"/>
</dbReference>
<sequence>MAKDTQQFITLRRFSISIVSVVLLIWAGTTGYMIIEHMTPVDALYMTVITLSTVGFSEIHTLSESGRIFTLALIIGGTSLFFFTLSNVAVFFLSGEWRSHWELQRNIRMLRKLNDHFIICGYGRLGTNVATELQEKGIPFVIIDTTIEKILLARDLGYVALKGNAADETVLKDAGLDKARGLIAAANTDAENVFIVLTARTLKPGLHIVARADCEESENKLLRAGAERVVLLYKSAGRKMANLLIDPGLEEYLDELNDAKNLDLTMSQFSVSESSSLCGLSFRQADIYNRFRVNIIGYKLPGGEIHTSPIPAEVIQKNGILIAIGKPSDIDALKQFAAGEEVKTG</sequence>
<comment type="subcellular location">
    <subcellularLocation>
        <location evidence="1">Cell membrane</location>
        <topology evidence="1">Multi-pass membrane protein</topology>
    </subcellularLocation>
</comment>
<dbReference type="PROSITE" id="PS51202">
    <property type="entry name" value="RCK_C"/>
    <property type="match status" value="1"/>
</dbReference>
<dbReference type="Gene3D" id="3.30.70.1450">
    <property type="entry name" value="Regulator of K+ conductance, C-terminal domain"/>
    <property type="match status" value="1"/>
</dbReference>
<evidence type="ECO:0000313" key="6">
    <source>
        <dbReference type="Proteomes" id="UP000002725"/>
    </source>
</evidence>
<dbReference type="RefSeq" id="WP_012504714.1">
    <property type="nucleotide sequence ID" value="NC_011059.1"/>
</dbReference>
<dbReference type="STRING" id="290512.Paes_0117"/>
<feature type="transmembrane region" description="Helical" evidence="2">
    <location>
        <begin position="42"/>
        <end position="62"/>
    </location>
</feature>
<keyword evidence="2" id="KW-1133">Transmembrane helix</keyword>
<dbReference type="GO" id="GO:0005886">
    <property type="term" value="C:plasma membrane"/>
    <property type="evidence" value="ECO:0007669"/>
    <property type="project" value="UniProtKB-SubCell"/>
</dbReference>